<feature type="chain" id="PRO_5044763058" description="C-type lectin domain-containing protein" evidence="1">
    <location>
        <begin position="19"/>
        <end position="209"/>
    </location>
</feature>
<evidence type="ECO:0000313" key="2">
    <source>
        <dbReference type="EMBL" id="MFH4975931.1"/>
    </source>
</evidence>
<evidence type="ECO:0008006" key="4">
    <source>
        <dbReference type="Google" id="ProtNLM"/>
    </source>
</evidence>
<reference evidence="2 3" key="1">
    <citation type="submission" date="2024-08" db="EMBL/GenBank/DDBJ databases">
        <title>Gnathostoma spinigerum genome.</title>
        <authorList>
            <person name="Gonzalez-Bertolin B."/>
            <person name="Monzon S."/>
            <person name="Zaballos A."/>
            <person name="Jimenez P."/>
            <person name="Dekumyoy P."/>
            <person name="Varona S."/>
            <person name="Cuesta I."/>
            <person name="Sumanam S."/>
            <person name="Adisakwattana P."/>
            <person name="Gasser R.B."/>
            <person name="Hernandez-Gonzalez A."/>
            <person name="Young N.D."/>
            <person name="Perteguer M.J."/>
        </authorList>
    </citation>
    <scope>NUCLEOTIDE SEQUENCE [LARGE SCALE GENOMIC DNA]</scope>
    <source>
        <strain evidence="2">AL3</strain>
        <tissue evidence="2">Liver</tissue>
    </source>
</reference>
<keyword evidence="3" id="KW-1185">Reference proteome</keyword>
<keyword evidence="1" id="KW-0732">Signal</keyword>
<proteinExistence type="predicted"/>
<protein>
    <recommendedName>
        <fullName evidence="4">C-type lectin domain-containing protein</fullName>
    </recommendedName>
</protein>
<dbReference type="EMBL" id="JBGFUD010001204">
    <property type="protein sequence ID" value="MFH4975931.1"/>
    <property type="molecule type" value="Genomic_DNA"/>
</dbReference>
<name>A0ABD6E9Q3_9BILA</name>
<evidence type="ECO:0000313" key="3">
    <source>
        <dbReference type="Proteomes" id="UP001608902"/>
    </source>
</evidence>
<feature type="signal peptide" evidence="1">
    <location>
        <begin position="1"/>
        <end position="18"/>
    </location>
</feature>
<comment type="caution">
    <text evidence="2">The sequence shown here is derived from an EMBL/GenBank/DDBJ whole genome shotgun (WGS) entry which is preliminary data.</text>
</comment>
<dbReference type="Proteomes" id="UP001608902">
    <property type="component" value="Unassembled WGS sequence"/>
</dbReference>
<dbReference type="AlphaFoldDB" id="A0ABD6E9Q3"/>
<gene>
    <name evidence="2" type="ORF">AB6A40_002640</name>
</gene>
<organism evidence="2 3">
    <name type="scientific">Gnathostoma spinigerum</name>
    <dbReference type="NCBI Taxonomy" id="75299"/>
    <lineage>
        <taxon>Eukaryota</taxon>
        <taxon>Metazoa</taxon>
        <taxon>Ecdysozoa</taxon>
        <taxon>Nematoda</taxon>
        <taxon>Chromadorea</taxon>
        <taxon>Rhabditida</taxon>
        <taxon>Spirurina</taxon>
        <taxon>Gnathostomatomorpha</taxon>
        <taxon>Gnathostomatoidea</taxon>
        <taxon>Gnathostomatidae</taxon>
        <taxon>Gnathostoma</taxon>
    </lineage>
</organism>
<evidence type="ECO:0000256" key="1">
    <source>
        <dbReference type="SAM" id="SignalP"/>
    </source>
</evidence>
<sequence length="209" mass="23605">MWMFVFTILFGVDTFALDDKVKMCPFGFYLLMMPTPSDEKLTYATCFAVFIAAGKGIKFEEMNDVCRSINNTAKAVITDRDPLIALQETLYVANMFNKVITDGDHIERRDYEGGAFILGYRVHEVEGGGVQIETVDGEQWYGSHDPQWQHFSLPGNITEKGKTCIQVSFNDRHGKLGAWSLGGCQHKFYACRTEGQFLLTENARSPYPV</sequence>
<accession>A0ABD6E9Q3</accession>